<name>A0A4R1R1P4_HYDET</name>
<keyword evidence="4" id="KW-0418">Kinase</keyword>
<evidence type="ECO:0000256" key="3">
    <source>
        <dbReference type="ARBA" id="ARBA00022629"/>
    </source>
</evidence>
<dbReference type="SUPFAM" id="SSF46785">
    <property type="entry name" value="Winged helix' DNA-binding domain"/>
    <property type="match status" value="1"/>
</dbReference>
<dbReference type="SUPFAM" id="SSF53067">
    <property type="entry name" value="Actin-like ATPase domain"/>
    <property type="match status" value="1"/>
</dbReference>
<protein>
    <submittedName>
        <fullName evidence="4">Putative NBD/HSP70 family sugar kinase</fullName>
    </submittedName>
</protein>
<dbReference type="GO" id="GO:0016301">
    <property type="term" value="F:kinase activity"/>
    <property type="evidence" value="ECO:0007669"/>
    <property type="project" value="UniProtKB-KW"/>
</dbReference>
<dbReference type="InterPro" id="IPR043129">
    <property type="entry name" value="ATPase_NBD"/>
</dbReference>
<proteinExistence type="inferred from homology"/>
<gene>
    <name evidence="4" type="ORF">EDC14_103934</name>
</gene>
<dbReference type="GO" id="GO:0042732">
    <property type="term" value="P:D-xylose metabolic process"/>
    <property type="evidence" value="ECO:0007669"/>
    <property type="project" value="UniProtKB-KW"/>
</dbReference>
<evidence type="ECO:0000313" key="4">
    <source>
        <dbReference type="EMBL" id="TCL59254.1"/>
    </source>
</evidence>
<keyword evidence="3" id="KW-0859">Xylose metabolism</keyword>
<keyword evidence="3" id="KW-0119">Carbohydrate metabolism</keyword>
<dbReference type="PANTHER" id="PTHR18964:SF149">
    <property type="entry name" value="BIFUNCTIONAL UDP-N-ACETYLGLUCOSAMINE 2-EPIMERASE_N-ACETYLMANNOSAMINE KINASE"/>
    <property type="match status" value="1"/>
</dbReference>
<dbReference type="Gene3D" id="1.10.10.10">
    <property type="entry name" value="Winged helix-like DNA-binding domain superfamily/Winged helix DNA-binding domain"/>
    <property type="match status" value="1"/>
</dbReference>
<dbReference type="OrthoDB" id="9810372at2"/>
<dbReference type="AlphaFoldDB" id="A0A4R1R1P4"/>
<accession>A0A4R1R1P4</accession>
<evidence type="ECO:0000313" key="5">
    <source>
        <dbReference type="Proteomes" id="UP000295008"/>
    </source>
</evidence>
<comment type="caution">
    <text evidence="4">The sequence shown here is derived from an EMBL/GenBank/DDBJ whole genome shotgun (WGS) entry which is preliminary data.</text>
</comment>
<dbReference type="EMBL" id="SLUN01000039">
    <property type="protein sequence ID" value="TCL59254.1"/>
    <property type="molecule type" value="Genomic_DNA"/>
</dbReference>
<dbReference type="InterPro" id="IPR000600">
    <property type="entry name" value="ROK"/>
</dbReference>
<dbReference type="Gene3D" id="3.30.420.40">
    <property type="match status" value="2"/>
</dbReference>
<dbReference type="InterPro" id="IPR036388">
    <property type="entry name" value="WH-like_DNA-bd_sf"/>
</dbReference>
<sequence>MKWTKTASHSRDLKVLNRMLALNTIRLHGPIARYEVAKMTGLAAPTVTVIVNDLIGMGIVQETGHGASSGGRRPVMLELDPAAGYIFAVRIQQGELVAAGMDLAGGILESRRQKLETTVPGEVVAAIGTAFEQLVADLHIRTSKVRWCGIAAPGLVNSREGIVERSSNLGWSKVRLGELVSERLGGTPVHVENISNAAALGEKSFGSGKDCSNLIFLNLSVGVGAGIIIHNDLFGGSRGYAGEVGTAGMPDAPEGECSRTVPSCYRTLEEQCGVRGILEQARAAVPESVLAAHGLSSNSLSLEALLQPPLAAVPAVRRIMEEASRLVGMKVAELMNVFDPEMVILGGELARCGGLLLDEMLRMVEAHALPEIREAVQIVISTMPEDPPLMGVYALVLDQLFYSEEWIAGER</sequence>
<dbReference type="Proteomes" id="UP000295008">
    <property type="component" value="Unassembled WGS sequence"/>
</dbReference>
<dbReference type="InterPro" id="IPR036390">
    <property type="entry name" value="WH_DNA-bd_sf"/>
</dbReference>
<evidence type="ECO:0000256" key="2">
    <source>
        <dbReference type="ARBA" id="ARBA00006479"/>
    </source>
</evidence>
<organism evidence="4 5">
    <name type="scientific">Hydrogenispora ethanolica</name>
    <dbReference type="NCBI Taxonomy" id="1082276"/>
    <lineage>
        <taxon>Bacteria</taxon>
        <taxon>Bacillati</taxon>
        <taxon>Bacillota</taxon>
        <taxon>Hydrogenispora</taxon>
    </lineage>
</organism>
<comment type="function">
    <text evidence="1">Transcriptional repressor of xylose-utilizing enzymes.</text>
</comment>
<keyword evidence="5" id="KW-1185">Reference proteome</keyword>
<reference evidence="4 5" key="1">
    <citation type="submission" date="2019-03" db="EMBL/GenBank/DDBJ databases">
        <title>Genomic Encyclopedia of Type Strains, Phase IV (KMG-IV): sequencing the most valuable type-strain genomes for metagenomic binning, comparative biology and taxonomic classification.</title>
        <authorList>
            <person name="Goeker M."/>
        </authorList>
    </citation>
    <scope>NUCLEOTIDE SEQUENCE [LARGE SCALE GENOMIC DNA]</scope>
    <source>
        <strain evidence="4 5">LX-B</strain>
    </source>
</reference>
<dbReference type="Pfam" id="PF00480">
    <property type="entry name" value="ROK"/>
    <property type="match status" value="1"/>
</dbReference>
<dbReference type="RefSeq" id="WP_132016611.1">
    <property type="nucleotide sequence ID" value="NZ_SLUN01000039.1"/>
</dbReference>
<evidence type="ECO:0000256" key="1">
    <source>
        <dbReference type="ARBA" id="ARBA00002486"/>
    </source>
</evidence>
<keyword evidence="4" id="KW-0808">Transferase</keyword>
<comment type="similarity">
    <text evidence="2">Belongs to the ROK (NagC/XylR) family.</text>
</comment>
<dbReference type="PANTHER" id="PTHR18964">
    <property type="entry name" value="ROK (REPRESSOR, ORF, KINASE) FAMILY"/>
    <property type="match status" value="1"/>
</dbReference>